<dbReference type="EMBL" id="CP071090">
    <property type="protein sequence ID" value="QSQ25479.1"/>
    <property type="molecule type" value="Genomic_DNA"/>
</dbReference>
<keyword evidence="4" id="KW-1185">Reference proteome</keyword>
<gene>
    <name evidence="3" type="ORF">JY651_11335</name>
</gene>
<keyword evidence="2" id="KW-0472">Membrane</keyword>
<evidence type="ECO:0000313" key="4">
    <source>
        <dbReference type="Proteomes" id="UP000662747"/>
    </source>
</evidence>
<organism evidence="3 4">
    <name type="scientific">Pyxidicoccus parkwayensis</name>
    <dbReference type="NCBI Taxonomy" id="2813578"/>
    <lineage>
        <taxon>Bacteria</taxon>
        <taxon>Pseudomonadati</taxon>
        <taxon>Myxococcota</taxon>
        <taxon>Myxococcia</taxon>
        <taxon>Myxococcales</taxon>
        <taxon>Cystobacterineae</taxon>
        <taxon>Myxococcaceae</taxon>
        <taxon>Pyxidicoccus</taxon>
    </lineage>
</organism>
<feature type="compositionally biased region" description="Pro residues" evidence="1">
    <location>
        <begin position="68"/>
        <end position="78"/>
    </location>
</feature>
<protein>
    <submittedName>
        <fullName evidence="3">Uncharacterized protein</fullName>
    </submittedName>
</protein>
<feature type="region of interest" description="Disordered" evidence="1">
    <location>
        <begin position="53"/>
        <end position="79"/>
    </location>
</feature>
<name>A0ABX7P4Q7_9BACT</name>
<evidence type="ECO:0000313" key="3">
    <source>
        <dbReference type="EMBL" id="QSQ25479.1"/>
    </source>
</evidence>
<keyword evidence="2" id="KW-0812">Transmembrane</keyword>
<proteinExistence type="predicted"/>
<keyword evidence="2" id="KW-1133">Transmembrane helix</keyword>
<evidence type="ECO:0000256" key="2">
    <source>
        <dbReference type="SAM" id="Phobius"/>
    </source>
</evidence>
<feature type="compositionally biased region" description="Basic and acidic residues" evidence="1">
    <location>
        <begin position="53"/>
        <end position="62"/>
    </location>
</feature>
<feature type="transmembrane region" description="Helical" evidence="2">
    <location>
        <begin position="21"/>
        <end position="45"/>
    </location>
</feature>
<accession>A0ABX7P4Q7</accession>
<dbReference type="Proteomes" id="UP000662747">
    <property type="component" value="Chromosome"/>
</dbReference>
<sequence>MRMEPGGADNPRSRLESRSLLLRRFPLRTLLLMLVALAAFARLYWVTHREAPPGETARRDAAGKATPATPPAPGPPVISPECRALERTLEGALRAPQDARAQEEARKKLDACPATPERACELGPALAVRSPLAAGEEAPLRGLLASLCERCPPATNPCVQGVAQSLLEGAVGPVPTAAVRAELRWSLEHAGKEGTVAACDSVVRLGLAPCAQSGVPVSNAVRALVSELSPACAKAGLLPDAVLRAAASQQGLQEAPKLVALVSASTVETKVIEPDQVTGAEPGRQAFDGDVNTGVVVSNAAPSKTWARDGALRASYTPGLKPLASMRIRANGPGSLRAIVRSPKGVGLKEPESDYSFVNPTVCHFRGTGQWEVCKPTVPLLDVDAVSVFPERAGVEVEELEITGAR</sequence>
<evidence type="ECO:0000256" key="1">
    <source>
        <dbReference type="SAM" id="MobiDB-lite"/>
    </source>
</evidence>
<reference evidence="3 4" key="1">
    <citation type="submission" date="2021-02" db="EMBL/GenBank/DDBJ databases">
        <title>De Novo genome assembly of isolated myxobacteria.</title>
        <authorList>
            <person name="Stevens D.C."/>
        </authorList>
    </citation>
    <scope>NUCLEOTIDE SEQUENCE [LARGE SCALE GENOMIC DNA]</scope>
    <source>
        <strain evidence="4">SCPEA02</strain>
    </source>
</reference>